<dbReference type="EC" id="2.3.1.-" evidence="1"/>
<proteinExistence type="inferred from homology"/>
<accession>A0AAD1WQ21</accession>
<dbReference type="GO" id="GO:0047961">
    <property type="term" value="F:glycine N-acyltransferase activity"/>
    <property type="evidence" value="ECO:0007669"/>
    <property type="project" value="InterPro"/>
</dbReference>
<dbReference type="InterPro" id="IPR000182">
    <property type="entry name" value="GNAT_dom"/>
</dbReference>
<dbReference type="Proteomes" id="UP001295444">
    <property type="component" value="Chromosome 11"/>
</dbReference>
<evidence type="ECO:0000313" key="3">
    <source>
        <dbReference type="EMBL" id="CAH2321446.1"/>
    </source>
</evidence>
<gene>
    <name evidence="3" type="ORF">PECUL_23A007562</name>
</gene>
<dbReference type="PANTHER" id="PTHR15298">
    <property type="entry name" value="L-COA N-ACYLTRANSFERASE-RELATED"/>
    <property type="match status" value="1"/>
</dbReference>
<dbReference type="InterPro" id="IPR010313">
    <property type="entry name" value="Glycine_N-acyltransferase"/>
</dbReference>
<dbReference type="AlphaFoldDB" id="A0AAD1WQ21"/>
<evidence type="ECO:0000259" key="2">
    <source>
        <dbReference type="PROSITE" id="PS51186"/>
    </source>
</evidence>
<protein>
    <recommendedName>
        <fullName evidence="1">Glycine N-acyltransferase-like protein</fullName>
        <ecNumber evidence="1">2.3.1.-</ecNumber>
    </recommendedName>
</protein>
<dbReference type="EMBL" id="OW240922">
    <property type="protein sequence ID" value="CAH2321446.1"/>
    <property type="molecule type" value="Genomic_DNA"/>
</dbReference>
<keyword evidence="1" id="KW-0808">Transferase</keyword>
<dbReference type="InterPro" id="IPR013652">
    <property type="entry name" value="Glycine_N-acyltransferase_C"/>
</dbReference>
<dbReference type="GO" id="GO:0005739">
    <property type="term" value="C:mitochondrion"/>
    <property type="evidence" value="ECO:0007669"/>
    <property type="project" value="InterPro"/>
</dbReference>
<feature type="domain" description="N-acetyltransferase" evidence="2">
    <location>
        <begin position="1"/>
        <end position="134"/>
    </location>
</feature>
<keyword evidence="4" id="KW-1185">Reference proteome</keyword>
<dbReference type="Pfam" id="PF08444">
    <property type="entry name" value="Gly_acyl_tr_C"/>
    <property type="match status" value="1"/>
</dbReference>
<dbReference type="PROSITE" id="PS51186">
    <property type="entry name" value="GNAT"/>
    <property type="match status" value="1"/>
</dbReference>
<dbReference type="CDD" id="cd04301">
    <property type="entry name" value="NAT_SF"/>
    <property type="match status" value="1"/>
</dbReference>
<keyword evidence="1" id="KW-0012">Acyltransferase</keyword>
<evidence type="ECO:0000313" key="4">
    <source>
        <dbReference type="Proteomes" id="UP001295444"/>
    </source>
</evidence>
<dbReference type="InterPro" id="IPR016181">
    <property type="entry name" value="Acyl_CoA_acyltransferase"/>
</dbReference>
<dbReference type="Gene3D" id="3.40.630.30">
    <property type="match status" value="1"/>
</dbReference>
<organism evidence="3 4">
    <name type="scientific">Pelobates cultripes</name>
    <name type="common">Western spadefoot toad</name>
    <dbReference type="NCBI Taxonomy" id="61616"/>
    <lineage>
        <taxon>Eukaryota</taxon>
        <taxon>Metazoa</taxon>
        <taxon>Chordata</taxon>
        <taxon>Craniata</taxon>
        <taxon>Vertebrata</taxon>
        <taxon>Euteleostomi</taxon>
        <taxon>Amphibia</taxon>
        <taxon>Batrachia</taxon>
        <taxon>Anura</taxon>
        <taxon>Pelobatoidea</taxon>
        <taxon>Pelobatidae</taxon>
        <taxon>Pelobates</taxon>
    </lineage>
</organism>
<comment type="similarity">
    <text evidence="1">Belongs to the glycine N-acyltransferase family.</text>
</comment>
<dbReference type="PANTHER" id="PTHR15298:SF1">
    <property type="entry name" value="GLYCINE N-ACYLTRANSFERASE-LIKE PROTEIN"/>
    <property type="match status" value="1"/>
</dbReference>
<reference evidence="3" key="1">
    <citation type="submission" date="2022-03" db="EMBL/GenBank/DDBJ databases">
        <authorList>
            <person name="Alioto T."/>
            <person name="Alioto T."/>
            <person name="Gomez Garrido J."/>
        </authorList>
    </citation>
    <scope>NUCLEOTIDE SEQUENCE</scope>
</reference>
<dbReference type="SUPFAM" id="SSF55729">
    <property type="entry name" value="Acyl-CoA N-acyltransferases (Nat)"/>
    <property type="match status" value="1"/>
</dbReference>
<name>A0AAD1WQ21_PELCU</name>
<evidence type="ECO:0000256" key="1">
    <source>
        <dbReference type="RuleBase" id="RU368002"/>
    </source>
</evidence>
<sequence length="134" mass="14871">MYRETCLSPIHAPIVDGSWSFGGSPASLNYVSLCLKSMPSSCVYDSEGIPVSWVLCDHYGAMRMLYTVPQHRRKGLGSLVSSKLAEAMRGQGMLVHCHVEEENIPSQLMFKSLGMQETTSRLLWARCDLKGTND</sequence>